<comment type="subunit">
    <text evidence="3">Heterooctamer of 4 alpha and 4 beta chains.</text>
</comment>
<keyword evidence="11" id="KW-0012">Acyltransferase</keyword>
<dbReference type="InterPro" id="IPR032263">
    <property type="entry name" value="Citrate-bd"/>
</dbReference>
<dbReference type="InterPro" id="IPR056749">
    <property type="entry name" value="Citrate_synth_N"/>
</dbReference>
<evidence type="ECO:0000256" key="7">
    <source>
        <dbReference type="ARBA" id="ARBA00022679"/>
    </source>
</evidence>
<dbReference type="GO" id="GO:0004775">
    <property type="term" value="F:succinate-CoA ligase (ADP-forming) activity"/>
    <property type="evidence" value="ECO:0007669"/>
    <property type="project" value="TreeGrafter"/>
</dbReference>
<keyword evidence="7" id="KW-0808">Transferase</keyword>
<dbReference type="Gene3D" id="3.40.50.261">
    <property type="entry name" value="Succinyl-CoA synthetase domains"/>
    <property type="match status" value="1"/>
</dbReference>
<evidence type="ECO:0000256" key="9">
    <source>
        <dbReference type="ARBA" id="ARBA00022840"/>
    </source>
</evidence>
<reference evidence="16 17" key="2">
    <citation type="journal article" date="2017" name="Front. Plant Sci.">
        <title>Gene Classification and Mining of Molecular Markers Useful in Red Clover (Trifolium pratense) Breeding.</title>
        <authorList>
            <person name="Istvanek J."/>
            <person name="Dluhosova J."/>
            <person name="Dluhos P."/>
            <person name="Patkova L."/>
            <person name="Nedelnik J."/>
            <person name="Repkova J."/>
        </authorList>
    </citation>
    <scope>NUCLEOTIDE SEQUENCE [LARGE SCALE GENOMIC DNA]</scope>
    <source>
        <strain evidence="17">cv. Tatra</strain>
        <tissue evidence="16">Young leaves</tissue>
    </source>
</reference>
<evidence type="ECO:0000256" key="3">
    <source>
        <dbReference type="ARBA" id="ARBA00011412"/>
    </source>
</evidence>
<dbReference type="Pfam" id="PF16114">
    <property type="entry name" value="Citrate_bind"/>
    <property type="match status" value="1"/>
</dbReference>
<dbReference type="GO" id="GO:0006085">
    <property type="term" value="P:acetyl-CoA biosynthetic process"/>
    <property type="evidence" value="ECO:0007669"/>
    <property type="project" value="UniProtKB-ARBA"/>
</dbReference>
<dbReference type="GO" id="GO:0003878">
    <property type="term" value="F:ATP citrate synthase activity"/>
    <property type="evidence" value="ECO:0007669"/>
    <property type="project" value="UniProtKB-EC"/>
</dbReference>
<dbReference type="FunFam" id="3.40.50.261:FF:000008">
    <property type="entry name" value="ATP-citrate synthase alpha chain protein"/>
    <property type="match status" value="1"/>
</dbReference>
<evidence type="ECO:0000256" key="10">
    <source>
        <dbReference type="ARBA" id="ARBA00023098"/>
    </source>
</evidence>
<dbReference type="GO" id="GO:0006099">
    <property type="term" value="P:tricarboxylic acid cycle"/>
    <property type="evidence" value="ECO:0007669"/>
    <property type="project" value="TreeGrafter"/>
</dbReference>
<dbReference type="Proteomes" id="UP000236291">
    <property type="component" value="Unassembled WGS sequence"/>
</dbReference>
<keyword evidence="9" id="KW-0067">ATP-binding</keyword>
<reference evidence="16 17" key="1">
    <citation type="journal article" date="2014" name="Am. J. Bot.">
        <title>Genome assembly and annotation for red clover (Trifolium pratense; Fabaceae).</title>
        <authorList>
            <person name="Istvanek J."/>
            <person name="Jaros M."/>
            <person name="Krenek A."/>
            <person name="Repkova J."/>
        </authorList>
    </citation>
    <scope>NUCLEOTIDE SEQUENCE [LARGE SCALE GENOMIC DNA]</scope>
    <source>
        <strain evidence="17">cv. Tatra</strain>
        <tissue evidence="16">Young leaves</tissue>
    </source>
</reference>
<evidence type="ECO:0000313" key="16">
    <source>
        <dbReference type="EMBL" id="PNX95011.1"/>
    </source>
</evidence>
<name>A0A2K3MW27_TRIPR</name>
<dbReference type="STRING" id="57577.A0A2K3MW27"/>
<evidence type="ECO:0000256" key="1">
    <source>
        <dbReference type="ARBA" id="ARBA00004514"/>
    </source>
</evidence>
<dbReference type="EC" id="2.3.3.8" evidence="4"/>
<evidence type="ECO:0000259" key="15">
    <source>
        <dbReference type="Pfam" id="PF24948"/>
    </source>
</evidence>
<evidence type="ECO:0000256" key="4">
    <source>
        <dbReference type="ARBA" id="ARBA00012639"/>
    </source>
</evidence>
<dbReference type="GO" id="GO:0042709">
    <property type="term" value="C:succinate-CoA ligase complex"/>
    <property type="evidence" value="ECO:0007669"/>
    <property type="project" value="TreeGrafter"/>
</dbReference>
<dbReference type="Gramene" id="Tp57577_TGAC_v2_mRNA3721">
    <property type="protein sequence ID" value="Tp57577_TGAC_v2_mRNA3721"/>
    <property type="gene ID" value="Tp57577_TGAC_v2_gene3615"/>
</dbReference>
<organism evidence="16 17">
    <name type="scientific">Trifolium pratense</name>
    <name type="common">Red clover</name>
    <dbReference type="NCBI Taxonomy" id="57577"/>
    <lineage>
        <taxon>Eukaryota</taxon>
        <taxon>Viridiplantae</taxon>
        <taxon>Streptophyta</taxon>
        <taxon>Embryophyta</taxon>
        <taxon>Tracheophyta</taxon>
        <taxon>Spermatophyta</taxon>
        <taxon>Magnoliopsida</taxon>
        <taxon>eudicotyledons</taxon>
        <taxon>Gunneridae</taxon>
        <taxon>Pentapetalae</taxon>
        <taxon>rosids</taxon>
        <taxon>fabids</taxon>
        <taxon>Fabales</taxon>
        <taxon>Fabaceae</taxon>
        <taxon>Papilionoideae</taxon>
        <taxon>50 kb inversion clade</taxon>
        <taxon>NPAAA clade</taxon>
        <taxon>Hologalegina</taxon>
        <taxon>IRL clade</taxon>
        <taxon>Trifolieae</taxon>
        <taxon>Trifolium</taxon>
    </lineage>
</organism>
<keyword evidence="10" id="KW-0443">Lipid metabolism</keyword>
<dbReference type="ExpressionAtlas" id="A0A2K3MW27">
    <property type="expression patterns" value="baseline"/>
</dbReference>
<dbReference type="InterPro" id="IPR016102">
    <property type="entry name" value="Succinyl-CoA_synth-like"/>
</dbReference>
<keyword evidence="8" id="KW-0547">Nucleotide-binding</keyword>
<feature type="domain" description="ATP-citrate synthase citrate-binding" evidence="14">
    <location>
        <begin position="241"/>
        <end position="417"/>
    </location>
</feature>
<dbReference type="GO" id="GO:0005829">
    <property type="term" value="C:cytosol"/>
    <property type="evidence" value="ECO:0007669"/>
    <property type="project" value="UniProtKB-SubCell"/>
</dbReference>
<feature type="domain" description="ATP-citrate synthase ATP-grasp" evidence="15">
    <location>
        <begin position="2"/>
        <end position="230"/>
    </location>
</feature>
<dbReference type="GO" id="GO:0006104">
    <property type="term" value="P:succinyl-CoA metabolic process"/>
    <property type="evidence" value="ECO:0007669"/>
    <property type="project" value="TreeGrafter"/>
</dbReference>
<accession>A0A2K3MW27</accession>
<comment type="caution">
    <text evidence="16">The sequence shown here is derived from an EMBL/GenBank/DDBJ whole genome shotgun (WGS) entry which is preliminary data.</text>
</comment>
<dbReference type="Gene3D" id="3.30.470.110">
    <property type="match status" value="1"/>
</dbReference>
<dbReference type="SUPFAM" id="SSF56059">
    <property type="entry name" value="Glutathione synthetase ATP-binding domain-like"/>
    <property type="match status" value="1"/>
</dbReference>
<protein>
    <recommendedName>
        <fullName evidence="4">ATP citrate synthase</fullName>
        <ecNumber evidence="4">2.3.3.8</ecNumber>
    </recommendedName>
</protein>
<keyword evidence="5" id="KW-0963">Cytoplasm</keyword>
<sequence>MARKKIREYDSKRLLKEHFKRISGQELPLKSAQVIESTDINELVEKEPWLSSSKLVVKPDMLFGKRGKSGLVALNLDLAEVAGFVKERLGKEVEMGGCKGPITTFIVEPFIPHNEEYYLNIVSERLGNSISFSECGGIDIEENWDKVKTVFIPTGESLTSDNISALIATLPLEVKGEIEEFLKVIFNIFQDLDFTFLEMNPFTLVNGKPYPLDMRGELDDTAAFKNFKKWGNIEFPLPFGRVMSSTESFIHGLDEKTSASLKFTVLNPMGRIWTMVAGGGASVIYADTVGDLGYAPELGNYAEYSGAPKEDEVLQYARVVIDCATANPDGQKRALVIGGGIANFTDVAATFSGIIRALKEKEQKLKEANMYIYVRRGGPNYQRGLAKMRALGEEIGIPIEVYGPEATMTGICKQAIQCITASA</sequence>
<proteinExistence type="inferred from homology"/>
<evidence type="ECO:0000256" key="12">
    <source>
        <dbReference type="ARBA" id="ARBA00047593"/>
    </source>
</evidence>
<gene>
    <name evidence="16" type="ORF">L195_g018193</name>
</gene>
<evidence type="ECO:0000256" key="13">
    <source>
        <dbReference type="ARBA" id="ARBA00053605"/>
    </source>
</evidence>
<comment type="catalytic activity">
    <reaction evidence="12">
        <text>oxaloacetate + acetyl-CoA + ADP + phosphate = citrate + ATP + CoA</text>
        <dbReference type="Rhea" id="RHEA:21160"/>
        <dbReference type="ChEBI" id="CHEBI:16452"/>
        <dbReference type="ChEBI" id="CHEBI:16947"/>
        <dbReference type="ChEBI" id="CHEBI:30616"/>
        <dbReference type="ChEBI" id="CHEBI:43474"/>
        <dbReference type="ChEBI" id="CHEBI:57287"/>
        <dbReference type="ChEBI" id="CHEBI:57288"/>
        <dbReference type="ChEBI" id="CHEBI:456216"/>
        <dbReference type="EC" id="2.3.3.8"/>
    </reaction>
</comment>
<dbReference type="EMBL" id="ASHM01013041">
    <property type="protein sequence ID" value="PNX95011.1"/>
    <property type="molecule type" value="Genomic_DNA"/>
</dbReference>
<dbReference type="PANTHER" id="PTHR11815">
    <property type="entry name" value="SUCCINYL-COA SYNTHETASE BETA CHAIN"/>
    <property type="match status" value="1"/>
</dbReference>
<comment type="subcellular location">
    <subcellularLocation>
        <location evidence="1">Cytoplasm</location>
        <location evidence="1">Cytosol</location>
    </subcellularLocation>
</comment>
<evidence type="ECO:0000256" key="11">
    <source>
        <dbReference type="ARBA" id="ARBA00023315"/>
    </source>
</evidence>
<dbReference type="SUPFAM" id="SSF52210">
    <property type="entry name" value="Succinyl-CoA synthetase domains"/>
    <property type="match status" value="1"/>
</dbReference>
<comment type="similarity">
    <text evidence="2">Belongs to the succinate/malate CoA ligase beta subunit family.</text>
</comment>
<evidence type="ECO:0000256" key="2">
    <source>
        <dbReference type="ARBA" id="ARBA00009182"/>
    </source>
</evidence>
<dbReference type="AlphaFoldDB" id="A0A2K3MW27"/>
<dbReference type="Pfam" id="PF24948">
    <property type="entry name" value="Citrate_synth_N"/>
    <property type="match status" value="1"/>
</dbReference>
<evidence type="ECO:0000256" key="6">
    <source>
        <dbReference type="ARBA" id="ARBA00022516"/>
    </source>
</evidence>
<evidence type="ECO:0000256" key="5">
    <source>
        <dbReference type="ARBA" id="ARBA00022490"/>
    </source>
</evidence>
<evidence type="ECO:0000313" key="17">
    <source>
        <dbReference type="Proteomes" id="UP000236291"/>
    </source>
</evidence>
<evidence type="ECO:0000256" key="8">
    <source>
        <dbReference type="ARBA" id="ARBA00022741"/>
    </source>
</evidence>
<dbReference type="GO" id="GO:0006629">
    <property type="term" value="P:lipid metabolic process"/>
    <property type="evidence" value="ECO:0007669"/>
    <property type="project" value="UniProtKB-KW"/>
</dbReference>
<dbReference type="PANTHER" id="PTHR11815:SF10">
    <property type="entry name" value="SUCCINATE--COA LIGASE [GDP-FORMING] SUBUNIT BETA, MITOCHONDRIAL"/>
    <property type="match status" value="1"/>
</dbReference>
<comment type="function">
    <text evidence="13">ATP citrate-lyase is the primary enzyme responsible for the synthesis of cytosolic acetyl-CoA, used for the elongation of fatty acids and biosynthesis of isoprenoids, flavonoids and malonated derivatives. May supply substrate to the cytosolic acetyl-CoA carboxylase, which generates the malonyl-CoA used for the synthesis of a multitude of compounds, including very long chain fatty acids and flavonoids. Required for normal growth and development and elongation of C18 fatty acids to C20 to C24 fatty acids in seeds. In contrast to all known animal ACL enzymes having a homomeric structure, plant ACLs are composed of alpha and beta chains.</text>
</comment>
<keyword evidence="6" id="KW-0444">Lipid biosynthesis</keyword>
<dbReference type="GO" id="GO:0005524">
    <property type="term" value="F:ATP binding"/>
    <property type="evidence" value="ECO:0007669"/>
    <property type="project" value="UniProtKB-KW"/>
</dbReference>
<evidence type="ECO:0000259" key="14">
    <source>
        <dbReference type="Pfam" id="PF16114"/>
    </source>
</evidence>
<dbReference type="FunFam" id="3.30.470.110:FF:000002">
    <property type="entry name" value="ATP-citrate synthase alpha chain protein"/>
    <property type="match status" value="1"/>
</dbReference>